<proteinExistence type="predicted"/>
<feature type="domain" description="NTP pyrophosphohydrolase MazG-like" evidence="1">
    <location>
        <begin position="44"/>
        <end position="116"/>
    </location>
</feature>
<dbReference type="RefSeq" id="WP_196293324.1">
    <property type="nucleotide sequence ID" value="NZ_JADQDM010000005.1"/>
</dbReference>
<evidence type="ECO:0000313" key="2">
    <source>
        <dbReference type="EMBL" id="MBF9221870.1"/>
    </source>
</evidence>
<dbReference type="Gene3D" id="1.10.287.1080">
    <property type="entry name" value="MazG-like"/>
    <property type="match status" value="2"/>
</dbReference>
<dbReference type="InterPro" id="IPR048011">
    <property type="entry name" value="NTP-PPase_MazG-like_C"/>
</dbReference>
<dbReference type="SUPFAM" id="SSF101386">
    <property type="entry name" value="all-alpha NTP pyrophosphatases"/>
    <property type="match status" value="2"/>
</dbReference>
<dbReference type="Pfam" id="PF03819">
    <property type="entry name" value="MazG"/>
    <property type="match status" value="2"/>
</dbReference>
<accession>A0ABS0I4N5</accession>
<evidence type="ECO:0000313" key="3">
    <source>
        <dbReference type="Proteomes" id="UP000618931"/>
    </source>
</evidence>
<dbReference type="Proteomes" id="UP000618931">
    <property type="component" value="Unassembled WGS sequence"/>
</dbReference>
<dbReference type="EC" id="3.6.1.9" evidence="2"/>
<dbReference type="PANTHER" id="PTHR30522">
    <property type="entry name" value="NUCLEOSIDE TRIPHOSPHATE PYROPHOSPHOHYDROLASE"/>
    <property type="match status" value="1"/>
</dbReference>
<dbReference type="CDD" id="cd11529">
    <property type="entry name" value="NTP-PPase_MazG_Cterm"/>
    <property type="match status" value="1"/>
</dbReference>
<dbReference type="NCBIfam" id="TIGR00444">
    <property type="entry name" value="mazG"/>
    <property type="match status" value="1"/>
</dbReference>
<dbReference type="GO" id="GO:0047429">
    <property type="term" value="F:nucleoside triphosphate diphosphatase activity"/>
    <property type="evidence" value="ECO:0007669"/>
    <property type="project" value="UniProtKB-EC"/>
</dbReference>
<organism evidence="2 3">
    <name type="scientific">Hymenobacter ruricola</name>
    <dbReference type="NCBI Taxonomy" id="2791023"/>
    <lineage>
        <taxon>Bacteria</taxon>
        <taxon>Pseudomonadati</taxon>
        <taxon>Bacteroidota</taxon>
        <taxon>Cytophagia</taxon>
        <taxon>Cytophagales</taxon>
        <taxon>Hymenobacteraceae</taxon>
        <taxon>Hymenobacter</taxon>
    </lineage>
</organism>
<evidence type="ECO:0000259" key="1">
    <source>
        <dbReference type="Pfam" id="PF03819"/>
    </source>
</evidence>
<keyword evidence="3" id="KW-1185">Reference proteome</keyword>
<dbReference type="InterPro" id="IPR004518">
    <property type="entry name" value="MazG-like_dom"/>
</dbReference>
<gene>
    <name evidence="2" type="primary">mazG</name>
    <name evidence="2" type="ORF">I2H31_12225</name>
</gene>
<keyword evidence="2" id="KW-0378">Hydrolase</keyword>
<dbReference type="CDD" id="cd11528">
    <property type="entry name" value="NTP-PPase_MazG_Nterm"/>
    <property type="match status" value="1"/>
</dbReference>
<reference evidence="2 3" key="1">
    <citation type="submission" date="2020-11" db="EMBL/GenBank/DDBJ databases">
        <authorList>
            <person name="Kim M.K."/>
        </authorList>
    </citation>
    <scope>NUCLEOTIDE SEQUENCE [LARGE SCALE GENOMIC DNA]</scope>
    <source>
        <strain evidence="2 3">BT662</strain>
    </source>
</reference>
<protein>
    <submittedName>
        <fullName evidence="2">Nucleoside triphosphate pyrophosphohydrolase</fullName>
        <ecNumber evidence="2">3.6.1.9</ecNumber>
    </submittedName>
</protein>
<name>A0ABS0I4N5_9BACT</name>
<dbReference type="InterPro" id="IPR048015">
    <property type="entry name" value="NTP-PPase_MazG-like_N"/>
</dbReference>
<dbReference type="EMBL" id="JADQDM010000005">
    <property type="protein sequence ID" value="MBF9221870.1"/>
    <property type="molecule type" value="Genomic_DNA"/>
</dbReference>
<comment type="caution">
    <text evidence="2">The sequence shown here is derived from an EMBL/GenBank/DDBJ whole genome shotgun (WGS) entry which is preliminary data.</text>
</comment>
<dbReference type="NCBIfam" id="NF007113">
    <property type="entry name" value="PRK09562.1"/>
    <property type="match status" value="1"/>
</dbReference>
<feature type="domain" description="NTP pyrophosphohydrolase MazG-like" evidence="1">
    <location>
        <begin position="176"/>
        <end position="243"/>
    </location>
</feature>
<dbReference type="InterPro" id="IPR011551">
    <property type="entry name" value="NTP_PyrPHydrolase_MazG"/>
</dbReference>
<sequence length="284" mass="32034">MENSASDPTALLTNARRPAQLAAFGRLLDVLDRLRTECPWDKKQTLHSLRHLTIEETYEISDAILRDDLPDLKKELGDVMLHLLFYARIAAEKGAFDIADVLNAQCEKLISRHPHIYGDVQADDEDAVKRNWEQLKLQEKGNKGVLSGVPTSLPALVKAMRIQEKARGAGFDWEQPEQVWQKVQEELGEFGEEYGHGNPGQMQAERAADEFGDLLFSLVNFARFAGINPEEALERTNRKFISRFQYLEGAASANGQRLADLTLAEMDGYWEEAKRRLAQPKGAN</sequence>
<dbReference type="PANTHER" id="PTHR30522:SF0">
    <property type="entry name" value="NUCLEOSIDE TRIPHOSPHATE PYROPHOSPHOHYDROLASE"/>
    <property type="match status" value="1"/>
</dbReference>